<evidence type="ECO:0000256" key="4">
    <source>
        <dbReference type="ARBA" id="ARBA00023163"/>
    </source>
</evidence>
<dbReference type="InterPro" id="IPR005119">
    <property type="entry name" value="LysR_subst-bd"/>
</dbReference>
<evidence type="ECO:0000313" key="7">
    <source>
        <dbReference type="Proteomes" id="UP000295573"/>
    </source>
</evidence>
<dbReference type="GO" id="GO:0003700">
    <property type="term" value="F:DNA-binding transcription factor activity"/>
    <property type="evidence" value="ECO:0007669"/>
    <property type="project" value="InterPro"/>
</dbReference>
<dbReference type="PANTHER" id="PTHR30346:SF29">
    <property type="entry name" value="LYSR SUBSTRATE-BINDING"/>
    <property type="match status" value="1"/>
</dbReference>
<dbReference type="Gene3D" id="3.40.190.10">
    <property type="entry name" value="Periplasmic binding protein-like II"/>
    <property type="match status" value="2"/>
</dbReference>
<dbReference type="PANTHER" id="PTHR30346">
    <property type="entry name" value="TRANSCRIPTIONAL DUAL REGULATOR HCAR-RELATED"/>
    <property type="match status" value="1"/>
</dbReference>
<keyword evidence="3 6" id="KW-0238">DNA-binding</keyword>
<dbReference type="InterPro" id="IPR000847">
    <property type="entry name" value="LysR_HTH_N"/>
</dbReference>
<evidence type="ECO:0000256" key="1">
    <source>
        <dbReference type="ARBA" id="ARBA00009437"/>
    </source>
</evidence>
<accession>A0A4R2ITQ1</accession>
<dbReference type="OrthoDB" id="4131546at2"/>
<dbReference type="GO" id="GO:0003677">
    <property type="term" value="F:DNA binding"/>
    <property type="evidence" value="ECO:0007669"/>
    <property type="project" value="UniProtKB-KW"/>
</dbReference>
<evidence type="ECO:0000313" key="6">
    <source>
        <dbReference type="EMBL" id="TCO47922.1"/>
    </source>
</evidence>
<proteinExistence type="inferred from homology"/>
<organism evidence="6 7">
    <name type="scientific">Kribbella antiqua</name>
    <dbReference type="NCBI Taxonomy" id="2512217"/>
    <lineage>
        <taxon>Bacteria</taxon>
        <taxon>Bacillati</taxon>
        <taxon>Actinomycetota</taxon>
        <taxon>Actinomycetes</taxon>
        <taxon>Propionibacteriales</taxon>
        <taxon>Kribbellaceae</taxon>
        <taxon>Kribbella</taxon>
    </lineage>
</organism>
<keyword evidence="7" id="KW-1185">Reference proteome</keyword>
<dbReference type="EMBL" id="SLWR01000005">
    <property type="protein sequence ID" value="TCO47922.1"/>
    <property type="molecule type" value="Genomic_DNA"/>
</dbReference>
<dbReference type="Gene3D" id="1.10.10.10">
    <property type="entry name" value="Winged helix-like DNA-binding domain superfamily/Winged helix DNA-binding domain"/>
    <property type="match status" value="1"/>
</dbReference>
<dbReference type="PROSITE" id="PS50931">
    <property type="entry name" value="HTH_LYSR"/>
    <property type="match status" value="1"/>
</dbReference>
<dbReference type="AlphaFoldDB" id="A0A4R2ITQ1"/>
<dbReference type="SUPFAM" id="SSF46785">
    <property type="entry name" value="Winged helix' DNA-binding domain"/>
    <property type="match status" value="1"/>
</dbReference>
<dbReference type="GO" id="GO:0032993">
    <property type="term" value="C:protein-DNA complex"/>
    <property type="evidence" value="ECO:0007669"/>
    <property type="project" value="TreeGrafter"/>
</dbReference>
<dbReference type="InterPro" id="IPR036388">
    <property type="entry name" value="WH-like_DNA-bd_sf"/>
</dbReference>
<reference evidence="6 7" key="1">
    <citation type="journal article" date="2015" name="Stand. Genomic Sci.">
        <title>Genomic Encyclopedia of Bacterial and Archaeal Type Strains, Phase III: the genomes of soil and plant-associated and newly described type strains.</title>
        <authorList>
            <person name="Whitman W.B."/>
            <person name="Woyke T."/>
            <person name="Klenk H.P."/>
            <person name="Zhou Y."/>
            <person name="Lilburn T.G."/>
            <person name="Beck B.J."/>
            <person name="De Vos P."/>
            <person name="Vandamme P."/>
            <person name="Eisen J.A."/>
            <person name="Garrity G."/>
            <person name="Hugenholtz P."/>
            <person name="Kyrpides N.C."/>
        </authorList>
    </citation>
    <scope>NUCLEOTIDE SEQUENCE [LARGE SCALE GENOMIC DNA]</scope>
    <source>
        <strain evidence="6 7">VKM Ac-2541</strain>
    </source>
</reference>
<comment type="caution">
    <text evidence="6">The sequence shown here is derived from an EMBL/GenBank/DDBJ whole genome shotgun (WGS) entry which is preliminary data.</text>
</comment>
<dbReference type="SUPFAM" id="SSF53850">
    <property type="entry name" value="Periplasmic binding protein-like II"/>
    <property type="match status" value="1"/>
</dbReference>
<gene>
    <name evidence="6" type="ORF">EV646_105482</name>
</gene>
<dbReference type="Pfam" id="PF03466">
    <property type="entry name" value="LysR_substrate"/>
    <property type="match status" value="1"/>
</dbReference>
<keyword evidence="4" id="KW-0804">Transcription</keyword>
<dbReference type="Pfam" id="PF00126">
    <property type="entry name" value="HTH_1"/>
    <property type="match status" value="1"/>
</dbReference>
<feature type="domain" description="HTH lysR-type" evidence="5">
    <location>
        <begin position="2"/>
        <end position="59"/>
    </location>
</feature>
<dbReference type="Proteomes" id="UP000295573">
    <property type="component" value="Unassembled WGS sequence"/>
</dbReference>
<name>A0A4R2ITQ1_9ACTN</name>
<evidence type="ECO:0000256" key="3">
    <source>
        <dbReference type="ARBA" id="ARBA00023125"/>
    </source>
</evidence>
<keyword evidence="2" id="KW-0805">Transcription regulation</keyword>
<dbReference type="CDD" id="cd08423">
    <property type="entry name" value="PBP2_LTTR_like_6"/>
    <property type="match status" value="1"/>
</dbReference>
<sequence>MLDVRKLRLLRELSHRGTIAAVAEALAYTPSAVSQQLTALERETGVPLLERTGRRVKLTPAAVRLVERTESVLAILHEAAAELASTALTGTLRIGVFPTAVSTILTPAVVALSTDHPGLDLMVTELDPASVPNALREERLDIALVQEYDYVPVATDPGLQTEPLLEETVHLAALTAEPLTARRDSAWIAGTPGTLCHTLTIRACEAAGFAPRIRHHADDFGAVLALVAAGQGVAFVPDLGAVAPPAAVVLTPLPIRRRTHLAYRRGMGNHPAIAVARAALHNAAG</sequence>
<evidence type="ECO:0000259" key="5">
    <source>
        <dbReference type="PROSITE" id="PS50931"/>
    </source>
</evidence>
<comment type="similarity">
    <text evidence="1">Belongs to the LysR transcriptional regulatory family.</text>
</comment>
<evidence type="ECO:0000256" key="2">
    <source>
        <dbReference type="ARBA" id="ARBA00023015"/>
    </source>
</evidence>
<dbReference type="InterPro" id="IPR036390">
    <property type="entry name" value="WH_DNA-bd_sf"/>
</dbReference>
<dbReference type="RefSeq" id="WP_132149786.1">
    <property type="nucleotide sequence ID" value="NZ_SLWR01000005.1"/>
</dbReference>
<protein>
    <submittedName>
        <fullName evidence="6">DNA-binding transcriptional LysR family regulator</fullName>
    </submittedName>
</protein>